<sequence>MQQQPTAMEAIPEGWLAPLAEEIVVVILSKLPVKSLMRFKSVSKRWLALITNDSSLIASHLHHHSVTNRLSILVCADEKLQLGLASYYQDTLLLCNESTVEKFDISYHLTDRSLIHKYRVKIVGSCNGLVCLSLSVTGTTMVLLNPATKESRVLPEPIMPSENKSNFRKHSSVTMGFGFDRHKKDYKLVRIDRFLLDIEGVQVFTKSSNSWRQVRHGLVSTFVVQGFPAVAVNGSLHWLGWDEKMSKSCVLSFDLHEEEFYTLATPPQENESHLFRFKFANWRESLVALEDYNIWLFSNTEKTWTKLFKIDIPSYTFPWCGLFAFWRDRVLLCADETLLSYEHPKISGKRSGEKVKVIKELRKFEPRASYSFQALDYVESLVSVNPTVSST</sequence>
<proteinExistence type="predicted"/>
<dbReference type="EMBL" id="BTGU01000018">
    <property type="protein sequence ID" value="GMN44393.1"/>
    <property type="molecule type" value="Genomic_DNA"/>
</dbReference>
<dbReference type="PANTHER" id="PTHR31672:SF13">
    <property type="entry name" value="F-BOX PROTEIN CPR30-LIKE"/>
    <property type="match status" value="1"/>
</dbReference>
<dbReference type="Pfam" id="PF00646">
    <property type="entry name" value="F-box"/>
    <property type="match status" value="1"/>
</dbReference>
<dbReference type="NCBIfam" id="TIGR01640">
    <property type="entry name" value="F_box_assoc_1"/>
    <property type="match status" value="1"/>
</dbReference>
<organism evidence="2 3">
    <name type="scientific">Ficus carica</name>
    <name type="common">Common fig</name>
    <dbReference type="NCBI Taxonomy" id="3494"/>
    <lineage>
        <taxon>Eukaryota</taxon>
        <taxon>Viridiplantae</taxon>
        <taxon>Streptophyta</taxon>
        <taxon>Embryophyta</taxon>
        <taxon>Tracheophyta</taxon>
        <taxon>Spermatophyta</taxon>
        <taxon>Magnoliopsida</taxon>
        <taxon>eudicotyledons</taxon>
        <taxon>Gunneridae</taxon>
        <taxon>Pentapetalae</taxon>
        <taxon>rosids</taxon>
        <taxon>fabids</taxon>
        <taxon>Rosales</taxon>
        <taxon>Moraceae</taxon>
        <taxon>Ficeae</taxon>
        <taxon>Ficus</taxon>
    </lineage>
</organism>
<evidence type="ECO:0000313" key="2">
    <source>
        <dbReference type="EMBL" id="GMN44393.1"/>
    </source>
</evidence>
<dbReference type="Pfam" id="PF07734">
    <property type="entry name" value="FBA_1"/>
    <property type="match status" value="1"/>
</dbReference>
<dbReference type="InterPro" id="IPR050796">
    <property type="entry name" value="SCF_F-box_component"/>
</dbReference>
<dbReference type="Gene3D" id="3.80.10.10">
    <property type="entry name" value="Ribonuclease Inhibitor"/>
    <property type="match status" value="1"/>
</dbReference>
<dbReference type="SMART" id="SM00256">
    <property type="entry name" value="FBOX"/>
    <property type="match status" value="1"/>
</dbReference>
<dbReference type="InterPro" id="IPR036047">
    <property type="entry name" value="F-box-like_dom_sf"/>
</dbReference>
<reference evidence="2" key="1">
    <citation type="submission" date="2023-07" db="EMBL/GenBank/DDBJ databases">
        <title>draft genome sequence of fig (Ficus carica).</title>
        <authorList>
            <person name="Takahashi T."/>
            <person name="Nishimura K."/>
        </authorList>
    </citation>
    <scope>NUCLEOTIDE SEQUENCE</scope>
</reference>
<comment type="caution">
    <text evidence="2">The sequence shown here is derived from an EMBL/GenBank/DDBJ whole genome shotgun (WGS) entry which is preliminary data.</text>
</comment>
<evidence type="ECO:0000259" key="1">
    <source>
        <dbReference type="SMART" id="SM00256"/>
    </source>
</evidence>
<dbReference type="InterPro" id="IPR032675">
    <property type="entry name" value="LRR_dom_sf"/>
</dbReference>
<protein>
    <recommendedName>
        <fullName evidence="1">F-box domain-containing protein</fullName>
    </recommendedName>
</protein>
<dbReference type="InterPro" id="IPR001810">
    <property type="entry name" value="F-box_dom"/>
</dbReference>
<dbReference type="Proteomes" id="UP001187192">
    <property type="component" value="Unassembled WGS sequence"/>
</dbReference>
<name>A0AA88D327_FICCA</name>
<dbReference type="InterPro" id="IPR017451">
    <property type="entry name" value="F-box-assoc_interact_dom"/>
</dbReference>
<evidence type="ECO:0000313" key="3">
    <source>
        <dbReference type="Proteomes" id="UP001187192"/>
    </source>
</evidence>
<gene>
    <name evidence="2" type="ORF">TIFTF001_013591</name>
</gene>
<accession>A0AA88D327</accession>
<dbReference type="AlphaFoldDB" id="A0AA88D327"/>
<keyword evidence="3" id="KW-1185">Reference proteome</keyword>
<dbReference type="PANTHER" id="PTHR31672">
    <property type="entry name" value="BNACNNG10540D PROTEIN"/>
    <property type="match status" value="1"/>
</dbReference>
<feature type="domain" description="F-box" evidence="1">
    <location>
        <begin position="19"/>
        <end position="59"/>
    </location>
</feature>
<dbReference type="SUPFAM" id="SSF81383">
    <property type="entry name" value="F-box domain"/>
    <property type="match status" value="1"/>
</dbReference>
<dbReference type="Gramene" id="FCD_00009783-RA">
    <property type="protein sequence ID" value="FCD_00009783-RA:cds"/>
    <property type="gene ID" value="FCD_00009783"/>
</dbReference>
<dbReference type="CDD" id="cd22157">
    <property type="entry name" value="F-box_AtFBW1-like"/>
    <property type="match status" value="1"/>
</dbReference>
<dbReference type="InterPro" id="IPR006527">
    <property type="entry name" value="F-box-assoc_dom_typ1"/>
</dbReference>